<dbReference type="Gene3D" id="3.90.640.10">
    <property type="entry name" value="Actin, Chain A, domain 4"/>
    <property type="match status" value="1"/>
</dbReference>
<dbReference type="InterPro" id="IPR020902">
    <property type="entry name" value="Actin/actin-like_CS"/>
</dbReference>
<dbReference type="EMBL" id="JARBJD010000020">
    <property type="protein sequence ID" value="KAK2960860.1"/>
    <property type="molecule type" value="Genomic_DNA"/>
</dbReference>
<dbReference type="Pfam" id="PF00022">
    <property type="entry name" value="Actin"/>
    <property type="match status" value="1"/>
</dbReference>
<keyword evidence="3" id="KW-1185">Reference proteome</keyword>
<proteinExistence type="inferred from homology"/>
<dbReference type="PROSITE" id="PS01132">
    <property type="entry name" value="ACTINS_ACT_LIKE"/>
    <property type="match status" value="1"/>
</dbReference>
<organism evidence="2 3">
    <name type="scientific">Blattamonas nauphoetae</name>
    <dbReference type="NCBI Taxonomy" id="2049346"/>
    <lineage>
        <taxon>Eukaryota</taxon>
        <taxon>Metamonada</taxon>
        <taxon>Preaxostyla</taxon>
        <taxon>Oxymonadida</taxon>
        <taxon>Blattamonas</taxon>
    </lineage>
</organism>
<comment type="caution">
    <text evidence="2">The sequence shown here is derived from an EMBL/GenBank/DDBJ whole genome shotgun (WGS) entry which is preliminary data.</text>
</comment>
<dbReference type="Gene3D" id="3.30.420.40">
    <property type="match status" value="2"/>
</dbReference>
<dbReference type="CDD" id="cd10224">
    <property type="entry name" value="ASKHA_NBD_actin"/>
    <property type="match status" value="1"/>
</dbReference>
<dbReference type="SUPFAM" id="SSF53067">
    <property type="entry name" value="Actin-like ATPase domain"/>
    <property type="match status" value="2"/>
</dbReference>
<dbReference type="SMART" id="SM00268">
    <property type="entry name" value="ACTIN"/>
    <property type="match status" value="1"/>
</dbReference>
<evidence type="ECO:0000313" key="3">
    <source>
        <dbReference type="Proteomes" id="UP001281761"/>
    </source>
</evidence>
<dbReference type="PROSITE" id="PS00406">
    <property type="entry name" value="ACTINS_1"/>
    <property type="match status" value="1"/>
</dbReference>
<dbReference type="InterPro" id="IPR043129">
    <property type="entry name" value="ATPase_NBD"/>
</dbReference>
<gene>
    <name evidence="2" type="ORF">BLNAU_4257</name>
</gene>
<dbReference type="Proteomes" id="UP001281761">
    <property type="component" value="Unassembled WGS sequence"/>
</dbReference>
<accession>A0ABQ9YB02</accession>
<evidence type="ECO:0000256" key="1">
    <source>
        <dbReference type="RuleBase" id="RU000487"/>
    </source>
</evidence>
<dbReference type="InterPro" id="IPR004001">
    <property type="entry name" value="Actin_CS"/>
</dbReference>
<name>A0ABQ9YB02_9EUKA</name>
<dbReference type="PRINTS" id="PR00190">
    <property type="entry name" value="ACTIN"/>
</dbReference>
<reference evidence="2 3" key="1">
    <citation type="journal article" date="2022" name="bioRxiv">
        <title>Genomics of Preaxostyla Flagellates Illuminates Evolutionary Transitions and the Path Towards Mitochondrial Loss.</title>
        <authorList>
            <person name="Novak L.V.F."/>
            <person name="Treitli S.C."/>
            <person name="Pyrih J."/>
            <person name="Halakuc P."/>
            <person name="Pipaliya S.V."/>
            <person name="Vacek V."/>
            <person name="Brzon O."/>
            <person name="Soukal P."/>
            <person name="Eme L."/>
            <person name="Dacks J.B."/>
            <person name="Karnkowska A."/>
            <person name="Elias M."/>
            <person name="Hampl V."/>
        </authorList>
    </citation>
    <scope>NUCLEOTIDE SEQUENCE [LARGE SCALE GENOMIC DNA]</scope>
    <source>
        <strain evidence="2">NAU3</strain>
        <tissue evidence="2">Gut</tissue>
    </source>
</reference>
<dbReference type="InterPro" id="IPR004000">
    <property type="entry name" value="Actin"/>
</dbReference>
<protein>
    <submittedName>
        <fullName evidence="2">Actin</fullName>
    </submittedName>
</protein>
<comment type="similarity">
    <text evidence="1">Belongs to the actin family.</text>
</comment>
<sequence>MSDQEATSLVIDNGSGMCKAGFAGNDAPHAVFPSIIGRPKEDQIIIGGGGKEVYIGDEAQLRRGILRLHYPIEHGIVTNWEEMEMIWHHTFYNELRIVPEEHPVLLTEAPLNPKVNREKMTSIMFETFNVPAMYVQIQAVLSLYATGRTTGIVFDSGDGVSHTVPIYEGYNLPHAVFRMDLAGRDLTDMLMKIMTERGYSFRTTAEREIVRDIKEQLCYVALDFEEEMKKAAGSSELERTYEMPDGNVITIGNERFRCPETLFCPSQIGMDETGVHEKVFQSIMKTDVDIRKDLYSNVVLSGGTTMFDGLAERLTKELVSLAPSSMKVKATAPPERKYSVWIGGSILASLTTFQQMWISKDEYDESGAGIVHRKCL</sequence>
<dbReference type="PROSITE" id="PS00432">
    <property type="entry name" value="ACTINS_2"/>
    <property type="match status" value="1"/>
</dbReference>
<evidence type="ECO:0000313" key="2">
    <source>
        <dbReference type="EMBL" id="KAK2960860.1"/>
    </source>
</evidence>
<dbReference type="PANTHER" id="PTHR11937">
    <property type="entry name" value="ACTIN"/>
    <property type="match status" value="1"/>
</dbReference>